<gene>
    <name evidence="3" type="ORF">RFI_01615</name>
</gene>
<proteinExistence type="predicted"/>
<keyword evidence="4" id="KW-1185">Reference proteome</keyword>
<evidence type="ECO:0000256" key="1">
    <source>
        <dbReference type="ARBA" id="ARBA00023186"/>
    </source>
</evidence>
<dbReference type="SMART" id="SM00271">
    <property type="entry name" value="DnaJ"/>
    <property type="match status" value="1"/>
</dbReference>
<dbReference type="PROSITE" id="PS50076">
    <property type="entry name" value="DNAJ_2"/>
    <property type="match status" value="1"/>
</dbReference>
<dbReference type="EMBL" id="ASPP01001584">
    <property type="protein sequence ID" value="ETO35450.1"/>
    <property type="molecule type" value="Genomic_DNA"/>
</dbReference>
<dbReference type="PRINTS" id="PR00625">
    <property type="entry name" value="JDOMAIN"/>
</dbReference>
<dbReference type="Pfam" id="PF00226">
    <property type="entry name" value="DnaJ"/>
    <property type="match status" value="1"/>
</dbReference>
<evidence type="ECO:0000313" key="3">
    <source>
        <dbReference type="EMBL" id="ETO35450.1"/>
    </source>
</evidence>
<accession>X6PA99</accession>
<comment type="caution">
    <text evidence="3">The sequence shown here is derived from an EMBL/GenBank/DDBJ whole genome shotgun (WGS) entry which is preliminary data.</text>
</comment>
<keyword evidence="1" id="KW-0143">Chaperone</keyword>
<dbReference type="GO" id="GO:0042026">
    <property type="term" value="P:protein refolding"/>
    <property type="evidence" value="ECO:0007669"/>
    <property type="project" value="TreeGrafter"/>
</dbReference>
<dbReference type="PANTHER" id="PTHR43096:SF52">
    <property type="entry name" value="DNAJ HOMOLOG 1, MITOCHONDRIAL-RELATED"/>
    <property type="match status" value="1"/>
</dbReference>
<dbReference type="GO" id="GO:0051082">
    <property type="term" value="F:unfolded protein binding"/>
    <property type="evidence" value="ECO:0007669"/>
    <property type="project" value="TreeGrafter"/>
</dbReference>
<protein>
    <submittedName>
        <fullName evidence="3">DnaJ protein</fullName>
    </submittedName>
</protein>
<dbReference type="Proteomes" id="UP000023152">
    <property type="component" value="Unassembled WGS sequence"/>
</dbReference>
<organism evidence="3 4">
    <name type="scientific">Reticulomyxa filosa</name>
    <dbReference type="NCBI Taxonomy" id="46433"/>
    <lineage>
        <taxon>Eukaryota</taxon>
        <taxon>Sar</taxon>
        <taxon>Rhizaria</taxon>
        <taxon>Retaria</taxon>
        <taxon>Foraminifera</taxon>
        <taxon>Monothalamids</taxon>
        <taxon>Reticulomyxidae</taxon>
        <taxon>Reticulomyxa</taxon>
    </lineage>
</organism>
<dbReference type="GO" id="GO:0005737">
    <property type="term" value="C:cytoplasm"/>
    <property type="evidence" value="ECO:0007669"/>
    <property type="project" value="TreeGrafter"/>
</dbReference>
<feature type="non-terminal residue" evidence="3">
    <location>
        <position position="93"/>
    </location>
</feature>
<evidence type="ECO:0000259" key="2">
    <source>
        <dbReference type="PROSITE" id="PS50076"/>
    </source>
</evidence>
<name>X6PA99_RETFI</name>
<dbReference type="InterPro" id="IPR036869">
    <property type="entry name" value="J_dom_sf"/>
</dbReference>
<evidence type="ECO:0000313" key="4">
    <source>
        <dbReference type="Proteomes" id="UP000023152"/>
    </source>
</evidence>
<sequence length="93" mass="10665">MAKQWHPDANKSPEAKDKFSEINEAYQVLSNKEKRAQYDQFGFASNQQFGAADYRDFADMNLNDIFSKLFSQFGRGMTMEDAKSGPERGQDLQ</sequence>
<dbReference type="Gene3D" id="1.10.287.110">
    <property type="entry name" value="DnaJ domain"/>
    <property type="match status" value="1"/>
</dbReference>
<dbReference type="InterPro" id="IPR018253">
    <property type="entry name" value="DnaJ_domain_CS"/>
</dbReference>
<dbReference type="InterPro" id="IPR001623">
    <property type="entry name" value="DnaJ_domain"/>
</dbReference>
<dbReference type="OrthoDB" id="552049at2759"/>
<dbReference type="CDD" id="cd06257">
    <property type="entry name" value="DnaJ"/>
    <property type="match status" value="1"/>
</dbReference>
<reference evidence="3 4" key="1">
    <citation type="journal article" date="2013" name="Curr. Biol.">
        <title>The Genome of the Foraminiferan Reticulomyxa filosa.</title>
        <authorList>
            <person name="Glockner G."/>
            <person name="Hulsmann N."/>
            <person name="Schleicher M."/>
            <person name="Noegel A.A."/>
            <person name="Eichinger L."/>
            <person name="Gallinger C."/>
            <person name="Pawlowski J."/>
            <person name="Sierra R."/>
            <person name="Euteneuer U."/>
            <person name="Pillet L."/>
            <person name="Moustafa A."/>
            <person name="Platzer M."/>
            <person name="Groth M."/>
            <person name="Szafranski K."/>
            <person name="Schliwa M."/>
        </authorList>
    </citation>
    <scope>NUCLEOTIDE SEQUENCE [LARGE SCALE GENOMIC DNA]</scope>
</reference>
<dbReference type="PROSITE" id="PS00636">
    <property type="entry name" value="DNAJ_1"/>
    <property type="match status" value="1"/>
</dbReference>
<feature type="domain" description="J" evidence="2">
    <location>
        <begin position="1"/>
        <end position="42"/>
    </location>
</feature>
<dbReference type="AlphaFoldDB" id="X6PA99"/>
<dbReference type="PANTHER" id="PTHR43096">
    <property type="entry name" value="DNAJ HOMOLOG 1, MITOCHONDRIAL-RELATED"/>
    <property type="match status" value="1"/>
</dbReference>
<dbReference type="SUPFAM" id="SSF46565">
    <property type="entry name" value="Chaperone J-domain"/>
    <property type="match status" value="1"/>
</dbReference>